<proteinExistence type="predicted"/>
<evidence type="ECO:0000313" key="1">
    <source>
        <dbReference type="EMBL" id="ORD93821.1"/>
    </source>
</evidence>
<dbReference type="VEuPathDB" id="MicrosporidiaDB:ECANGB1_1508"/>
<gene>
    <name evidence="1" type="ORF">ECANGB1_1508</name>
</gene>
<name>A0A1Y1S5Y8_9MICR</name>
<dbReference type="EMBL" id="LWDP01000045">
    <property type="protein sequence ID" value="ORD93821.1"/>
    <property type="molecule type" value="Genomic_DNA"/>
</dbReference>
<dbReference type="AlphaFoldDB" id="A0A1Y1S5Y8"/>
<organism evidence="1 2">
    <name type="scientific">Enterospora canceri</name>
    <dbReference type="NCBI Taxonomy" id="1081671"/>
    <lineage>
        <taxon>Eukaryota</taxon>
        <taxon>Fungi</taxon>
        <taxon>Fungi incertae sedis</taxon>
        <taxon>Microsporidia</taxon>
        <taxon>Enterocytozoonidae</taxon>
        <taxon>Enterospora</taxon>
    </lineage>
</organism>
<dbReference type="Proteomes" id="UP000192639">
    <property type="component" value="Unassembled WGS sequence"/>
</dbReference>
<reference evidence="1 2" key="1">
    <citation type="journal article" date="2017" name="Environ. Microbiol.">
        <title>Decay of the glycolytic pathway and adaptation to intranuclear parasitism within Enterocytozoonidae microsporidia.</title>
        <authorList>
            <person name="Wiredu Boakye D."/>
            <person name="Jaroenlak P."/>
            <person name="Prachumwat A."/>
            <person name="Williams T.A."/>
            <person name="Bateman K.S."/>
            <person name="Itsathitphaisarn O."/>
            <person name="Sritunyalucksana K."/>
            <person name="Paszkiewicz K.H."/>
            <person name="Moore K.A."/>
            <person name="Stentiford G.D."/>
            <person name="Williams B.A."/>
        </authorList>
    </citation>
    <scope>NUCLEOTIDE SEQUENCE [LARGE SCALE GENOMIC DNA]</scope>
    <source>
        <strain evidence="1 2">GB1</strain>
    </source>
</reference>
<protein>
    <submittedName>
        <fullName evidence="1">Uncharacterized protein</fullName>
    </submittedName>
</protein>
<accession>A0A1Y1S5Y8</accession>
<sequence>MEQQIDDLREEVLEHRSVVLLVGAEESVCQWKHPHVIVVAETEVIQKKAICSQAEYHGIHVYVQ</sequence>
<comment type="caution">
    <text evidence="1">The sequence shown here is derived from an EMBL/GenBank/DDBJ whole genome shotgun (WGS) entry which is preliminary data.</text>
</comment>
<evidence type="ECO:0000313" key="2">
    <source>
        <dbReference type="Proteomes" id="UP000192639"/>
    </source>
</evidence>
<keyword evidence="2" id="KW-1185">Reference proteome</keyword>